<dbReference type="InterPro" id="IPR000672">
    <property type="entry name" value="THF_DH/CycHdrlase"/>
</dbReference>
<dbReference type="EC" id="3.5.4.9" evidence="2"/>
<feature type="domain" description="Tetrahydrofolate dehydrogenase/cyclohydrolase NAD(P)-binding" evidence="9">
    <location>
        <begin position="169"/>
        <end position="220"/>
    </location>
</feature>
<dbReference type="GO" id="GO:0035999">
    <property type="term" value="P:tetrahydrofolate interconversion"/>
    <property type="evidence" value="ECO:0007669"/>
    <property type="project" value="TreeGrafter"/>
</dbReference>
<dbReference type="Gene3D" id="3.40.50.10860">
    <property type="entry name" value="Leucine Dehydrogenase, chain A, domain 1"/>
    <property type="match status" value="1"/>
</dbReference>
<comment type="catalytic activity">
    <reaction evidence="7">
        <text>(6R)-5,10-methenyltetrahydrofolate + H2O = (6R)-10-formyltetrahydrofolate + H(+)</text>
        <dbReference type="Rhea" id="RHEA:23700"/>
        <dbReference type="ChEBI" id="CHEBI:15377"/>
        <dbReference type="ChEBI" id="CHEBI:15378"/>
        <dbReference type="ChEBI" id="CHEBI:57455"/>
        <dbReference type="ChEBI" id="CHEBI:195366"/>
        <dbReference type="EC" id="3.5.4.9"/>
    </reaction>
</comment>
<dbReference type="STRING" id="104452.A0A0L7LFQ8"/>
<keyword evidence="5" id="KW-0560">Oxidoreductase</keyword>
<protein>
    <recommendedName>
        <fullName evidence="2">methenyltetrahydrofolate cyclohydrolase</fullName>
        <ecNumber evidence="2">3.5.4.9</ecNumber>
    </recommendedName>
</protein>
<evidence type="ECO:0000256" key="4">
    <source>
        <dbReference type="ARBA" id="ARBA00022801"/>
    </source>
</evidence>
<dbReference type="InterPro" id="IPR020867">
    <property type="entry name" value="THF_DH/CycHdrlase_CS"/>
</dbReference>
<feature type="domain" description="Tetrahydrofolate dehydrogenase/cyclohydrolase catalytic" evidence="8">
    <location>
        <begin position="37"/>
        <end position="152"/>
    </location>
</feature>
<keyword evidence="4" id="KW-0378">Hydrolase</keyword>
<dbReference type="GO" id="GO:0004477">
    <property type="term" value="F:methenyltetrahydrofolate cyclohydrolase activity"/>
    <property type="evidence" value="ECO:0007669"/>
    <property type="project" value="UniProtKB-EC"/>
</dbReference>
<evidence type="ECO:0000256" key="5">
    <source>
        <dbReference type="ARBA" id="ARBA00023002"/>
    </source>
</evidence>
<dbReference type="SUPFAM" id="SSF51735">
    <property type="entry name" value="NAD(P)-binding Rossmann-fold domains"/>
    <property type="match status" value="1"/>
</dbReference>
<dbReference type="InterPro" id="IPR036291">
    <property type="entry name" value="NAD(P)-bd_dom_sf"/>
</dbReference>
<reference evidence="10 11" key="1">
    <citation type="journal article" date="2015" name="Genome Biol. Evol.">
        <title>The genome of winter moth (Operophtera brumata) provides a genomic perspective on sexual dimorphism and phenology.</title>
        <authorList>
            <person name="Derks M.F."/>
            <person name="Smit S."/>
            <person name="Salis L."/>
            <person name="Schijlen E."/>
            <person name="Bossers A."/>
            <person name="Mateman C."/>
            <person name="Pijl A.S."/>
            <person name="de Ridder D."/>
            <person name="Groenen M.A."/>
            <person name="Visser M.E."/>
            <person name="Megens H.J."/>
        </authorList>
    </citation>
    <scope>NUCLEOTIDE SEQUENCE [LARGE SCALE GENOMIC DNA]</scope>
    <source>
        <strain evidence="10">WM2013NL</strain>
        <tissue evidence="10">Head and thorax</tissue>
    </source>
</reference>
<evidence type="ECO:0000313" key="11">
    <source>
        <dbReference type="Proteomes" id="UP000037510"/>
    </source>
</evidence>
<evidence type="ECO:0000256" key="7">
    <source>
        <dbReference type="ARBA" id="ARBA00036357"/>
    </source>
</evidence>
<dbReference type="FunFam" id="3.40.50.10860:FF:000005">
    <property type="entry name" value="C-1-tetrahydrofolate synthase, cytoplasmic, putative"/>
    <property type="match status" value="1"/>
</dbReference>
<organism evidence="10 11">
    <name type="scientific">Operophtera brumata</name>
    <name type="common">Winter moth</name>
    <name type="synonym">Phalaena brumata</name>
    <dbReference type="NCBI Taxonomy" id="104452"/>
    <lineage>
        <taxon>Eukaryota</taxon>
        <taxon>Metazoa</taxon>
        <taxon>Ecdysozoa</taxon>
        <taxon>Arthropoda</taxon>
        <taxon>Hexapoda</taxon>
        <taxon>Insecta</taxon>
        <taxon>Pterygota</taxon>
        <taxon>Neoptera</taxon>
        <taxon>Endopterygota</taxon>
        <taxon>Lepidoptera</taxon>
        <taxon>Glossata</taxon>
        <taxon>Ditrysia</taxon>
        <taxon>Geometroidea</taxon>
        <taxon>Geometridae</taxon>
        <taxon>Larentiinae</taxon>
        <taxon>Operophtera</taxon>
    </lineage>
</organism>
<evidence type="ECO:0000313" key="10">
    <source>
        <dbReference type="EMBL" id="KOB74297.1"/>
    </source>
</evidence>
<dbReference type="AlphaFoldDB" id="A0A0L7LFQ8"/>
<evidence type="ECO:0000256" key="1">
    <source>
        <dbReference type="ARBA" id="ARBA00011738"/>
    </source>
</evidence>
<dbReference type="InterPro" id="IPR020630">
    <property type="entry name" value="THF_DH/CycHdrlase_cat_dom"/>
</dbReference>
<dbReference type="PROSITE" id="PS00766">
    <property type="entry name" value="THF_DHG_CYH_1"/>
    <property type="match status" value="1"/>
</dbReference>
<dbReference type="PROSITE" id="PS00767">
    <property type="entry name" value="THF_DHG_CYH_2"/>
    <property type="match status" value="1"/>
</dbReference>
<gene>
    <name evidence="10" type="ORF">OBRU01_09370</name>
</gene>
<evidence type="ECO:0000259" key="8">
    <source>
        <dbReference type="Pfam" id="PF00763"/>
    </source>
</evidence>
<evidence type="ECO:0000256" key="2">
    <source>
        <dbReference type="ARBA" id="ARBA00012776"/>
    </source>
</evidence>
<accession>A0A0L7LFQ8</accession>
<comment type="caution">
    <text evidence="10">The sequence shown here is derived from an EMBL/GenBank/DDBJ whole genome shotgun (WGS) entry which is preliminary data.</text>
</comment>
<dbReference type="SUPFAM" id="SSF53223">
    <property type="entry name" value="Aminoacid dehydrogenase-like, N-terminal domain"/>
    <property type="match status" value="1"/>
</dbReference>
<dbReference type="InterPro" id="IPR046346">
    <property type="entry name" value="Aminoacid_DH-like_N_sf"/>
</dbReference>
<dbReference type="PANTHER" id="PTHR48099:SF11">
    <property type="entry name" value="BIFUNCTIONAL METHYLENETETRAHYDROFOLATE DEHYDROGENASE_CYCLOHYDROLASE, MITOCHONDRIAL"/>
    <property type="match status" value="1"/>
</dbReference>
<dbReference type="GO" id="GO:0004488">
    <property type="term" value="F:methylenetetrahydrofolate dehydrogenase (NADP+) activity"/>
    <property type="evidence" value="ECO:0007669"/>
    <property type="project" value="InterPro"/>
</dbReference>
<evidence type="ECO:0000256" key="3">
    <source>
        <dbReference type="ARBA" id="ARBA00022563"/>
    </source>
</evidence>
<keyword evidence="6" id="KW-0511">Multifunctional enzyme</keyword>
<dbReference type="GO" id="GO:0005739">
    <property type="term" value="C:mitochondrion"/>
    <property type="evidence" value="ECO:0007669"/>
    <property type="project" value="TreeGrafter"/>
</dbReference>
<evidence type="ECO:0000259" key="9">
    <source>
        <dbReference type="Pfam" id="PF02882"/>
    </source>
</evidence>
<comment type="subunit">
    <text evidence="1">Homodimer.</text>
</comment>
<dbReference type="PRINTS" id="PR00085">
    <property type="entry name" value="THFDHDRGNASE"/>
</dbReference>
<dbReference type="Pfam" id="PF02882">
    <property type="entry name" value="THF_DHG_CYH_C"/>
    <property type="match status" value="2"/>
</dbReference>
<keyword evidence="11" id="KW-1185">Reference proteome</keyword>
<sequence>MRQIFSLRIVSSLLTSKMRSHTYIDSFGSARMMAQILDGKALSGTIKNELKIKIANWVSLGNRPPSLRCIIVGDDPASHTYVNNKIQAAAFVGINAETIKHDSNISEEQLIAEIQELNADSNIDGILVQLPVPDSMNERRVCNTVSPEKDVDGFHIVNVGQLCLDMPTINVGMPIAMMLHSDKRHDSGLGMDATVTICHRHTPADKLAFYCRNADIIITATVPGGVGPMTVTMLMHNTFQAAQNQRDRSLQ</sequence>
<dbReference type="EMBL" id="JTDY01001285">
    <property type="protein sequence ID" value="KOB74297.1"/>
    <property type="molecule type" value="Genomic_DNA"/>
</dbReference>
<dbReference type="Proteomes" id="UP000037510">
    <property type="component" value="Unassembled WGS sequence"/>
</dbReference>
<keyword evidence="3" id="KW-0554">One-carbon metabolism</keyword>
<dbReference type="Gene3D" id="3.40.50.720">
    <property type="entry name" value="NAD(P)-binding Rossmann-like Domain"/>
    <property type="match status" value="1"/>
</dbReference>
<proteinExistence type="predicted"/>
<name>A0A0L7LFQ8_OPEBR</name>
<dbReference type="InterPro" id="IPR020631">
    <property type="entry name" value="THF_DH/CycHdrlase_NAD-bd_dom"/>
</dbReference>
<feature type="domain" description="Tetrahydrofolate dehydrogenase/cyclohydrolase NAD(P)-binding" evidence="9">
    <location>
        <begin position="222"/>
        <end position="245"/>
    </location>
</feature>
<dbReference type="Pfam" id="PF00763">
    <property type="entry name" value="THF_DHG_CYH"/>
    <property type="match status" value="1"/>
</dbReference>
<dbReference type="PANTHER" id="PTHR48099">
    <property type="entry name" value="C-1-TETRAHYDROFOLATE SYNTHASE, CYTOPLASMIC-RELATED"/>
    <property type="match status" value="1"/>
</dbReference>
<evidence type="ECO:0000256" key="6">
    <source>
        <dbReference type="ARBA" id="ARBA00023268"/>
    </source>
</evidence>
<dbReference type="GO" id="GO:0004487">
    <property type="term" value="F:methylenetetrahydrofolate dehydrogenase (NAD+) activity"/>
    <property type="evidence" value="ECO:0007669"/>
    <property type="project" value="TreeGrafter"/>
</dbReference>